<dbReference type="Gene3D" id="1.10.8.80">
    <property type="entry name" value="Magnesium chelatase subunit I, C-Terminal domain"/>
    <property type="match status" value="1"/>
</dbReference>
<dbReference type="CDD" id="cd00009">
    <property type="entry name" value="AAA"/>
    <property type="match status" value="1"/>
</dbReference>
<evidence type="ECO:0000256" key="1">
    <source>
        <dbReference type="SAM" id="MobiDB-lite"/>
    </source>
</evidence>
<dbReference type="Proteomes" id="UP000564385">
    <property type="component" value="Unassembled WGS sequence"/>
</dbReference>
<dbReference type="Pfam" id="PF13519">
    <property type="entry name" value="VWA_2"/>
    <property type="match status" value="1"/>
</dbReference>
<proteinExistence type="predicted"/>
<evidence type="ECO:0000313" key="4">
    <source>
        <dbReference type="Proteomes" id="UP000564385"/>
    </source>
</evidence>
<dbReference type="PROSITE" id="PS50234">
    <property type="entry name" value="VWFA"/>
    <property type="match status" value="1"/>
</dbReference>
<dbReference type="Gene3D" id="3.40.50.300">
    <property type="entry name" value="P-loop containing nucleotide triphosphate hydrolases"/>
    <property type="match status" value="1"/>
</dbReference>
<dbReference type="SUPFAM" id="SSF53300">
    <property type="entry name" value="vWA-like"/>
    <property type="match status" value="1"/>
</dbReference>
<protein>
    <submittedName>
        <fullName evidence="3">Magnesium chelatase subunit D</fullName>
        <ecNumber evidence="3">6.6.1.1</ecNumber>
    </submittedName>
</protein>
<dbReference type="SMART" id="SM00382">
    <property type="entry name" value="AAA"/>
    <property type="match status" value="1"/>
</dbReference>
<feature type="compositionally biased region" description="Gly residues" evidence="1">
    <location>
        <begin position="334"/>
        <end position="343"/>
    </location>
</feature>
<dbReference type="EMBL" id="JACCCU010000001">
    <property type="protein sequence ID" value="NYF88426.1"/>
    <property type="molecule type" value="Genomic_DNA"/>
</dbReference>
<dbReference type="InterPro" id="IPR011704">
    <property type="entry name" value="ATPase_dyneun-rel_AAA"/>
</dbReference>
<feature type="region of interest" description="Disordered" evidence="1">
    <location>
        <begin position="281"/>
        <end position="370"/>
    </location>
</feature>
<dbReference type="InterPro" id="IPR041628">
    <property type="entry name" value="ChlI/MoxR_AAA_lid"/>
</dbReference>
<gene>
    <name evidence="3" type="ORF">HDF08_000493</name>
</gene>
<dbReference type="Gene3D" id="3.40.50.410">
    <property type="entry name" value="von Willebrand factor, type A domain"/>
    <property type="match status" value="1"/>
</dbReference>
<dbReference type="InterPro" id="IPR036465">
    <property type="entry name" value="vWFA_dom_sf"/>
</dbReference>
<evidence type="ECO:0000313" key="3">
    <source>
        <dbReference type="EMBL" id="NYF88426.1"/>
    </source>
</evidence>
<sequence length="570" mass="61400">MTRPAYPFAAIVGQEQMKMALLLAAVDWRLGVLLRGDKGAGKTTTARALAELLPKPGRFVNLPIGITEDRLLGGMDLGSTLKGEPALRAGLVAEANGGVLYVDEVNLLPDHLADALLDAAATGVSTVEREGFSAVQEARFVLMGSMNPEEGSLRPQLLDRFALVADITASGLATERREVVERRLMYDADPSLFAARWMEQQIYLQQRIAAARVMLRSVQCSTLMLEHISTIVCEHGVLSLRADLAIARASCAQAALLGCEEVAEEHIGAVLPLALAHRITRSPQKPPLPQTSPSPLPQTPAQSRESEETDEMTEQRFSSLSVRTPELHWTANGGRSGAMGGRKGTAPGPVVRSRKSESPAELDSRSSVLEAVARTGRPSPRLEDLYEKVREPLVGTRFLVVVDSSGSHAARERMRVVKGAVGGLMERSLRRRDEVAVIVFRGETAEILVAPTSDVATVVAALEYLPTGGRTPLAHALELANELVTSETLLLLVTDGRANVPYRSDDAWRDALQAGARIQCPGLVIDTESGNHAFGKAKELADAMRSECISLSEFEAGYDFAVLLKNSVGW</sequence>
<dbReference type="InterPro" id="IPR003593">
    <property type="entry name" value="AAA+_ATPase"/>
</dbReference>
<dbReference type="Pfam" id="PF07728">
    <property type="entry name" value="AAA_5"/>
    <property type="match status" value="1"/>
</dbReference>
<keyword evidence="3" id="KW-0436">Ligase</keyword>
<dbReference type="GO" id="GO:0005524">
    <property type="term" value="F:ATP binding"/>
    <property type="evidence" value="ECO:0007669"/>
    <property type="project" value="InterPro"/>
</dbReference>
<dbReference type="PANTHER" id="PTHR35023">
    <property type="entry name" value="CHELATASE-RELATED"/>
    <property type="match status" value="1"/>
</dbReference>
<dbReference type="EC" id="6.6.1.1" evidence="3"/>
<feature type="compositionally biased region" description="Basic and acidic residues" evidence="1">
    <location>
        <begin position="354"/>
        <end position="364"/>
    </location>
</feature>
<dbReference type="PANTHER" id="PTHR35023:SF1">
    <property type="entry name" value="MG-PROTOPORPHYRIN IX CHELATASE"/>
    <property type="match status" value="1"/>
</dbReference>
<dbReference type="Pfam" id="PF17863">
    <property type="entry name" value="AAA_lid_2"/>
    <property type="match status" value="1"/>
</dbReference>
<dbReference type="SMART" id="SM00327">
    <property type="entry name" value="VWA"/>
    <property type="match status" value="1"/>
</dbReference>
<dbReference type="InterPro" id="IPR002035">
    <property type="entry name" value="VWF_A"/>
</dbReference>
<reference evidence="3 4" key="1">
    <citation type="submission" date="2020-07" db="EMBL/GenBank/DDBJ databases">
        <title>Genomic Encyclopedia of Type Strains, Phase IV (KMG-V): Genome sequencing to study the core and pangenomes of soil and plant-associated prokaryotes.</title>
        <authorList>
            <person name="Whitman W."/>
        </authorList>
    </citation>
    <scope>NUCLEOTIDE SEQUENCE [LARGE SCALE GENOMIC DNA]</scope>
    <source>
        <strain evidence="3 4">M8UP22</strain>
    </source>
</reference>
<organism evidence="3 4">
    <name type="scientific">Tunturiibacter lichenicola</name>
    <dbReference type="NCBI Taxonomy" id="2051959"/>
    <lineage>
        <taxon>Bacteria</taxon>
        <taxon>Pseudomonadati</taxon>
        <taxon>Acidobacteriota</taxon>
        <taxon>Terriglobia</taxon>
        <taxon>Terriglobales</taxon>
        <taxon>Acidobacteriaceae</taxon>
        <taxon>Tunturiibacter</taxon>
    </lineage>
</organism>
<evidence type="ECO:0000259" key="2">
    <source>
        <dbReference type="PROSITE" id="PS50234"/>
    </source>
</evidence>
<dbReference type="GO" id="GO:0016887">
    <property type="term" value="F:ATP hydrolysis activity"/>
    <property type="evidence" value="ECO:0007669"/>
    <property type="project" value="InterPro"/>
</dbReference>
<accession>A0A852VG48</accession>
<dbReference type="InterPro" id="IPR027417">
    <property type="entry name" value="P-loop_NTPase"/>
</dbReference>
<dbReference type="SUPFAM" id="SSF52540">
    <property type="entry name" value="P-loop containing nucleoside triphosphate hydrolases"/>
    <property type="match status" value="1"/>
</dbReference>
<feature type="domain" description="VWFA" evidence="2">
    <location>
        <begin position="397"/>
        <end position="525"/>
    </location>
</feature>
<dbReference type="InterPro" id="IPR052989">
    <property type="entry name" value="Mg-chelatase_DI-like"/>
</dbReference>
<dbReference type="AlphaFoldDB" id="A0A852VG48"/>
<feature type="compositionally biased region" description="Pro residues" evidence="1">
    <location>
        <begin position="284"/>
        <end position="298"/>
    </location>
</feature>
<name>A0A852VG48_9BACT</name>
<comment type="caution">
    <text evidence="3">The sequence shown here is derived from an EMBL/GenBank/DDBJ whole genome shotgun (WGS) entry which is preliminary data.</text>
</comment>
<dbReference type="GO" id="GO:0016851">
    <property type="term" value="F:magnesium chelatase activity"/>
    <property type="evidence" value="ECO:0007669"/>
    <property type="project" value="UniProtKB-EC"/>
</dbReference>